<dbReference type="PROSITE" id="PS50949">
    <property type="entry name" value="HTH_GNTR"/>
    <property type="match status" value="1"/>
</dbReference>
<dbReference type="SUPFAM" id="SSF46785">
    <property type="entry name" value="Winged helix' DNA-binding domain"/>
    <property type="match status" value="1"/>
</dbReference>
<dbReference type="InterPro" id="IPR000524">
    <property type="entry name" value="Tscrpt_reg_HTH_GntR"/>
</dbReference>
<protein>
    <submittedName>
        <fullName evidence="5">GntR family transcriptional regulator</fullName>
    </submittedName>
</protein>
<evidence type="ECO:0000256" key="3">
    <source>
        <dbReference type="ARBA" id="ARBA00023163"/>
    </source>
</evidence>
<comment type="caution">
    <text evidence="5">The sequence shown here is derived from an EMBL/GenBank/DDBJ whole genome shotgun (WGS) entry which is preliminary data.</text>
</comment>
<dbReference type="GO" id="GO:0003677">
    <property type="term" value="F:DNA binding"/>
    <property type="evidence" value="ECO:0007669"/>
    <property type="project" value="UniProtKB-KW"/>
</dbReference>
<dbReference type="Gene3D" id="1.20.120.530">
    <property type="entry name" value="GntR ligand-binding domain-like"/>
    <property type="match status" value="1"/>
</dbReference>
<dbReference type="Pfam" id="PF00392">
    <property type="entry name" value="GntR"/>
    <property type="match status" value="1"/>
</dbReference>
<dbReference type="Gene3D" id="1.10.10.10">
    <property type="entry name" value="Winged helix-like DNA-binding domain superfamily/Winged helix DNA-binding domain"/>
    <property type="match status" value="1"/>
</dbReference>
<proteinExistence type="predicted"/>
<dbReference type="GO" id="GO:0003700">
    <property type="term" value="F:DNA-binding transcription factor activity"/>
    <property type="evidence" value="ECO:0007669"/>
    <property type="project" value="InterPro"/>
</dbReference>
<organism evidence="5 6">
    <name type="scientific">Rhizobium straminoryzae</name>
    <dbReference type="NCBI Taxonomy" id="1387186"/>
    <lineage>
        <taxon>Bacteria</taxon>
        <taxon>Pseudomonadati</taxon>
        <taxon>Pseudomonadota</taxon>
        <taxon>Alphaproteobacteria</taxon>
        <taxon>Hyphomicrobiales</taxon>
        <taxon>Rhizobiaceae</taxon>
        <taxon>Rhizobium/Agrobacterium group</taxon>
        <taxon>Rhizobium</taxon>
    </lineage>
</organism>
<accession>A0A549T5K7</accession>
<name>A0A549T5K7_9HYPH</name>
<evidence type="ECO:0000313" key="5">
    <source>
        <dbReference type="EMBL" id="TRL37110.1"/>
    </source>
</evidence>
<feature type="domain" description="HTH gntR-type" evidence="4">
    <location>
        <begin position="19"/>
        <end position="86"/>
    </location>
</feature>
<evidence type="ECO:0000259" key="4">
    <source>
        <dbReference type="PROSITE" id="PS50949"/>
    </source>
</evidence>
<gene>
    <name evidence="5" type="ORF">FNA46_16820</name>
</gene>
<sequence>MILYGSVHESEGGRRVASESMAHKVERQLRGDILTLALPPGARISEQEIGERYGSSRQPGREALIALAKSRLVEILPQRGAVVAKISVAKLMQAAFIRETIETAVVRTACNAFHFHARTRLADCLKEQERAAGTGDRAEFRRYDDLFHKTLAEGAGLPMAWSVVGDLKAHIDRACCLSLHAPDTLAKLIAEHQAIVAAIDTRDPAAATAAMTTHLSELLHDLPRLEAQHPDLFE</sequence>
<evidence type="ECO:0000313" key="6">
    <source>
        <dbReference type="Proteomes" id="UP000316801"/>
    </source>
</evidence>
<dbReference type="InterPro" id="IPR036390">
    <property type="entry name" value="WH_DNA-bd_sf"/>
</dbReference>
<dbReference type="SMART" id="SM00345">
    <property type="entry name" value="HTH_GNTR"/>
    <property type="match status" value="1"/>
</dbReference>
<dbReference type="PANTHER" id="PTHR43537:SF6">
    <property type="entry name" value="HTH-TYPE TRANSCRIPTIONAL REPRESSOR RSPR"/>
    <property type="match status" value="1"/>
</dbReference>
<dbReference type="InterPro" id="IPR011711">
    <property type="entry name" value="GntR_C"/>
</dbReference>
<dbReference type="AlphaFoldDB" id="A0A549T5K7"/>
<evidence type="ECO:0000256" key="2">
    <source>
        <dbReference type="ARBA" id="ARBA00023125"/>
    </source>
</evidence>
<evidence type="ECO:0000256" key="1">
    <source>
        <dbReference type="ARBA" id="ARBA00023015"/>
    </source>
</evidence>
<dbReference type="InterPro" id="IPR036388">
    <property type="entry name" value="WH-like_DNA-bd_sf"/>
</dbReference>
<dbReference type="InterPro" id="IPR008920">
    <property type="entry name" value="TF_FadR/GntR_C"/>
</dbReference>
<dbReference type="EMBL" id="VJMG01000047">
    <property type="protein sequence ID" value="TRL37110.1"/>
    <property type="molecule type" value="Genomic_DNA"/>
</dbReference>
<keyword evidence="6" id="KW-1185">Reference proteome</keyword>
<dbReference type="PANTHER" id="PTHR43537">
    <property type="entry name" value="TRANSCRIPTIONAL REGULATOR, GNTR FAMILY"/>
    <property type="match status" value="1"/>
</dbReference>
<reference evidence="5 6" key="1">
    <citation type="submission" date="2019-07" db="EMBL/GenBank/DDBJ databases">
        <title>Ln-dependent methylotrophs.</title>
        <authorList>
            <person name="Tani A."/>
        </authorList>
    </citation>
    <scope>NUCLEOTIDE SEQUENCE [LARGE SCALE GENOMIC DNA]</scope>
    <source>
        <strain evidence="5 6">SM12</strain>
    </source>
</reference>
<dbReference type="Proteomes" id="UP000316801">
    <property type="component" value="Unassembled WGS sequence"/>
</dbReference>
<keyword evidence="3" id="KW-0804">Transcription</keyword>
<keyword evidence="2" id="KW-0238">DNA-binding</keyword>
<dbReference type="SUPFAM" id="SSF48008">
    <property type="entry name" value="GntR ligand-binding domain-like"/>
    <property type="match status" value="1"/>
</dbReference>
<dbReference type="Pfam" id="PF07729">
    <property type="entry name" value="FCD"/>
    <property type="match status" value="1"/>
</dbReference>
<keyword evidence="1" id="KW-0805">Transcription regulation</keyword>
<dbReference type="SMART" id="SM00895">
    <property type="entry name" value="FCD"/>
    <property type="match status" value="1"/>
</dbReference>